<keyword evidence="3" id="KW-1185">Reference proteome</keyword>
<gene>
    <name evidence="2" type="ORF">N4264_17370</name>
</gene>
<dbReference type="SUPFAM" id="SSF63829">
    <property type="entry name" value="Calcium-dependent phosphotriesterase"/>
    <property type="match status" value="1"/>
</dbReference>
<evidence type="ECO:0000313" key="2">
    <source>
        <dbReference type="EMBL" id="UXI66510.1"/>
    </source>
</evidence>
<evidence type="ECO:0000256" key="1">
    <source>
        <dbReference type="SAM" id="SignalP"/>
    </source>
</evidence>
<feature type="chain" id="PRO_5046643673" description="Delta-60 repeat protein" evidence="1">
    <location>
        <begin position="30"/>
        <end position="459"/>
    </location>
</feature>
<evidence type="ECO:0000313" key="3">
    <source>
        <dbReference type="Proteomes" id="UP001064632"/>
    </source>
</evidence>
<accession>A0ABY6B9H7</accession>
<proteinExistence type="predicted"/>
<dbReference type="InterPro" id="IPR013431">
    <property type="entry name" value="Delta_60_rpt"/>
</dbReference>
<dbReference type="EMBL" id="CP104694">
    <property type="protein sequence ID" value="UXI66510.1"/>
    <property type="molecule type" value="Genomic_DNA"/>
</dbReference>
<protein>
    <recommendedName>
        <fullName evidence="4">Delta-60 repeat protein</fullName>
    </recommendedName>
</protein>
<dbReference type="NCBIfam" id="TIGR02608">
    <property type="entry name" value="delta_60_rpt"/>
    <property type="match status" value="6"/>
</dbReference>
<dbReference type="Proteomes" id="UP001064632">
    <property type="component" value="Chromosome"/>
</dbReference>
<name>A0ABY6B9H7_9GAMM</name>
<dbReference type="Gene3D" id="2.80.10.50">
    <property type="match status" value="2"/>
</dbReference>
<evidence type="ECO:0008006" key="4">
    <source>
        <dbReference type="Google" id="ProtNLM"/>
    </source>
</evidence>
<feature type="signal peptide" evidence="1">
    <location>
        <begin position="1"/>
        <end position="29"/>
    </location>
</feature>
<organism evidence="2 3">
    <name type="scientific">Tahibacter amnicola</name>
    <dbReference type="NCBI Taxonomy" id="2976241"/>
    <lineage>
        <taxon>Bacteria</taxon>
        <taxon>Pseudomonadati</taxon>
        <taxon>Pseudomonadota</taxon>
        <taxon>Gammaproteobacteria</taxon>
        <taxon>Lysobacterales</taxon>
        <taxon>Rhodanobacteraceae</taxon>
        <taxon>Tahibacter</taxon>
    </lineage>
</organism>
<sequence length="459" mass="47279">MHRTAFWRYLAHCGAIAAISMACTLPSRAADGELDPTFGTQGRATFDWPDGWAEPRAIAVDAQGRIGVAGSGTRHAGYTNPQFLITRLLPDGARDPAFATDQDGWRTFAFNLSGLTGHSEDRATSVNVYPDGSLLVAGNAFFGGRFGHAAVIRLTPAGALDTGFGTAGSTHFGLFQADSTTIATSSLTADGRVLLAGEALYRPVGSALAEGRVMLARMTADGLFATGFGYGGLAEFHYAPQSAGHQAHAQSIAMEAGGGITVVGTEYTAEAFSAGALHVDARGARVLSFGNGGSVVFGPQILHLTAAVALPDGRTMVAGTSDSFGLVLLRLNADGSVDTSFGQAGVATAPAPAEALLLAKTRAGRWVAAGPDNGTGAFVARFTAEGERDDTFGTHGVAQVIFEPSGLFYAARPVMDAQGRVLVAGYMPEHAAAGIADFGVMRVIVDTDALFIDGFESAP</sequence>
<reference evidence="2" key="1">
    <citation type="submission" date="2022-09" db="EMBL/GenBank/DDBJ databases">
        <title>Tahibacter sp. nov., isolated from a fresh water.</title>
        <authorList>
            <person name="Baek J.H."/>
            <person name="Lee J.K."/>
            <person name="Kim J.M."/>
            <person name="Jeon C.O."/>
        </authorList>
    </citation>
    <scope>NUCLEOTIDE SEQUENCE</scope>
    <source>
        <strain evidence="2">W38</strain>
    </source>
</reference>
<keyword evidence="1" id="KW-0732">Signal</keyword>
<dbReference type="PROSITE" id="PS51257">
    <property type="entry name" value="PROKAR_LIPOPROTEIN"/>
    <property type="match status" value="1"/>
</dbReference>
<dbReference type="Pfam" id="PF17164">
    <property type="entry name" value="DUF5122"/>
    <property type="match status" value="3"/>
</dbReference>
<dbReference type="RefSeq" id="WP_261693494.1">
    <property type="nucleotide sequence ID" value="NZ_CP104694.1"/>
</dbReference>